<sequence length="152" mass="18016">MHKTDRPTPATFRSCCPTCAQTPRISSRFCAFAARTCFHPVWTFSTRPANSNRRPDPRPSRSRLHLPRRRLLRRYHNKLVHLLKRHPRFLRLKRLKRRKMGLRTRKWTNRRSQHLCRLPCGSVPSNIRKIGGCKRCKLCGRSTTNSEWPSYA</sequence>
<reference evidence="1" key="1">
    <citation type="submission" date="2021-05" db="EMBL/GenBank/DDBJ databases">
        <authorList>
            <person name="Alioto T."/>
            <person name="Alioto T."/>
            <person name="Gomez Garrido J."/>
        </authorList>
    </citation>
    <scope>NUCLEOTIDE SEQUENCE</scope>
</reference>
<dbReference type="EMBL" id="HBUE01234778">
    <property type="protein sequence ID" value="CAG6546553.1"/>
    <property type="molecule type" value="Transcribed_RNA"/>
</dbReference>
<evidence type="ECO:0000313" key="1">
    <source>
        <dbReference type="EMBL" id="CAG6474450.1"/>
    </source>
</evidence>
<dbReference type="EMBL" id="HBUE01074755">
    <property type="protein sequence ID" value="CAG6474450.1"/>
    <property type="molecule type" value="Transcribed_RNA"/>
</dbReference>
<name>A0A8D8FKQ9_CULPI</name>
<organism evidence="1">
    <name type="scientific">Culex pipiens</name>
    <name type="common">House mosquito</name>
    <dbReference type="NCBI Taxonomy" id="7175"/>
    <lineage>
        <taxon>Eukaryota</taxon>
        <taxon>Metazoa</taxon>
        <taxon>Ecdysozoa</taxon>
        <taxon>Arthropoda</taxon>
        <taxon>Hexapoda</taxon>
        <taxon>Insecta</taxon>
        <taxon>Pterygota</taxon>
        <taxon>Neoptera</taxon>
        <taxon>Endopterygota</taxon>
        <taxon>Diptera</taxon>
        <taxon>Nematocera</taxon>
        <taxon>Culicoidea</taxon>
        <taxon>Culicidae</taxon>
        <taxon>Culicinae</taxon>
        <taxon>Culicini</taxon>
        <taxon>Culex</taxon>
        <taxon>Culex</taxon>
    </lineage>
</organism>
<dbReference type="AlphaFoldDB" id="A0A8D8FKQ9"/>
<proteinExistence type="predicted"/>
<protein>
    <submittedName>
        <fullName evidence="1">(northern house mosquito) hypothetical protein</fullName>
    </submittedName>
</protein>
<dbReference type="EMBL" id="HBUE01341679">
    <property type="protein sequence ID" value="CAG6598736.1"/>
    <property type="molecule type" value="Transcribed_RNA"/>
</dbReference>
<accession>A0A8D8FKQ9</accession>